<evidence type="ECO:0000256" key="10">
    <source>
        <dbReference type="SAM" id="Phobius"/>
    </source>
</evidence>
<dbReference type="Proteomes" id="UP000288716">
    <property type="component" value="Unassembled WGS sequence"/>
</dbReference>
<evidence type="ECO:0000256" key="9">
    <source>
        <dbReference type="ARBA" id="ARBA00023180"/>
    </source>
</evidence>
<proteinExistence type="inferred from homology"/>
<comment type="similarity">
    <text evidence="2">Belongs to the sulfotransferase 3 family.</text>
</comment>
<dbReference type="InterPro" id="IPR027417">
    <property type="entry name" value="P-loop_NTPase"/>
</dbReference>
<dbReference type="EMBL" id="NCKV01003080">
    <property type="protein sequence ID" value="RWS26085.1"/>
    <property type="molecule type" value="Genomic_DNA"/>
</dbReference>
<dbReference type="OrthoDB" id="10019582at2759"/>
<keyword evidence="6 10" id="KW-1133">Transmembrane helix</keyword>
<dbReference type="AlphaFoldDB" id="A0A443SF03"/>
<keyword evidence="12" id="KW-1185">Reference proteome</keyword>
<dbReference type="Pfam" id="PF03567">
    <property type="entry name" value="Sulfotransfer_2"/>
    <property type="match status" value="1"/>
</dbReference>
<evidence type="ECO:0000313" key="12">
    <source>
        <dbReference type="Proteomes" id="UP000288716"/>
    </source>
</evidence>
<evidence type="ECO:0000256" key="7">
    <source>
        <dbReference type="ARBA" id="ARBA00023034"/>
    </source>
</evidence>
<dbReference type="VEuPathDB" id="VectorBase:LDEU005955"/>
<name>A0A443SF03_9ACAR</name>
<evidence type="ECO:0000313" key="11">
    <source>
        <dbReference type="EMBL" id="RWS26085.1"/>
    </source>
</evidence>
<evidence type="ECO:0000256" key="3">
    <source>
        <dbReference type="ARBA" id="ARBA00022679"/>
    </source>
</evidence>
<evidence type="ECO:0000256" key="2">
    <source>
        <dbReference type="ARBA" id="ARBA00010569"/>
    </source>
</evidence>
<keyword evidence="8 10" id="KW-0472">Membrane</keyword>
<comment type="subcellular location">
    <subcellularLocation>
        <location evidence="1">Golgi apparatus membrane</location>
        <topology evidence="1">Single-pass type II membrane protein</topology>
    </subcellularLocation>
</comment>
<keyword evidence="3 11" id="KW-0808">Transferase</keyword>
<keyword evidence="9" id="KW-0325">Glycoprotein</keyword>
<evidence type="ECO:0000256" key="5">
    <source>
        <dbReference type="ARBA" id="ARBA00022968"/>
    </source>
</evidence>
<dbReference type="SUPFAM" id="SSF52540">
    <property type="entry name" value="P-loop containing nucleoside triphosphate hydrolases"/>
    <property type="match status" value="1"/>
</dbReference>
<dbReference type="PANTHER" id="PTHR12129:SF15">
    <property type="entry name" value="URONYL 2-SULFOTRANSFERASE"/>
    <property type="match status" value="1"/>
</dbReference>
<reference evidence="11 12" key="1">
    <citation type="journal article" date="2018" name="Gigascience">
        <title>Genomes of trombidid mites reveal novel predicted allergens and laterally-transferred genes associated with secondary metabolism.</title>
        <authorList>
            <person name="Dong X."/>
            <person name="Chaisiri K."/>
            <person name="Xia D."/>
            <person name="Armstrong S.D."/>
            <person name="Fang Y."/>
            <person name="Donnelly M.J."/>
            <person name="Kadowaki T."/>
            <person name="McGarry J.W."/>
            <person name="Darby A.C."/>
            <person name="Makepeace B.L."/>
        </authorList>
    </citation>
    <scope>NUCLEOTIDE SEQUENCE [LARGE SCALE GENOMIC DNA]</scope>
    <source>
        <strain evidence="11">UoL-UT</strain>
    </source>
</reference>
<dbReference type="STRING" id="299467.A0A443SF03"/>
<keyword evidence="7" id="KW-0333">Golgi apparatus</keyword>
<keyword evidence="4 10" id="KW-0812">Transmembrane</keyword>
<dbReference type="InterPro" id="IPR005331">
    <property type="entry name" value="Sulfotransferase"/>
</dbReference>
<organism evidence="11 12">
    <name type="scientific">Leptotrombidium deliense</name>
    <dbReference type="NCBI Taxonomy" id="299467"/>
    <lineage>
        <taxon>Eukaryota</taxon>
        <taxon>Metazoa</taxon>
        <taxon>Ecdysozoa</taxon>
        <taxon>Arthropoda</taxon>
        <taxon>Chelicerata</taxon>
        <taxon>Arachnida</taxon>
        <taxon>Acari</taxon>
        <taxon>Acariformes</taxon>
        <taxon>Trombidiformes</taxon>
        <taxon>Prostigmata</taxon>
        <taxon>Anystina</taxon>
        <taxon>Parasitengona</taxon>
        <taxon>Trombiculoidea</taxon>
        <taxon>Trombiculidae</taxon>
        <taxon>Leptotrombidium</taxon>
    </lineage>
</organism>
<sequence>MINRKLVILTFCVFLVEIIFYKFLKKVQFNNDNNEFAFASKKNKHTANNDENCINRLYYNRVPKCGSSTLVHLMQTLSKLNGFNHFHSHIYDRRLLNYSEQKEVVKNVTQQALRSSFDRHVFYINFEDFNATKSPIYINLIRDPVERIISSFYYRRAMAMRRMKKFANITKPSDYWLRKNFDRCVKVNDTECTFITGMSYPTLLVPYFCGQHVNCTLLNNPWALSTALNNINKNYKVIGVLEHFEITLSVFEKELNFYFRGTKKLYYNLSKVYKNRNIKKERVSEQTKNILKINLTAEYTLYKFVVQKLFKAFKL</sequence>
<accession>A0A443SF03</accession>
<evidence type="ECO:0000256" key="4">
    <source>
        <dbReference type="ARBA" id="ARBA00022692"/>
    </source>
</evidence>
<dbReference type="GO" id="GO:0008146">
    <property type="term" value="F:sulfotransferase activity"/>
    <property type="evidence" value="ECO:0007669"/>
    <property type="project" value="InterPro"/>
</dbReference>
<protein>
    <submittedName>
        <fullName evidence="11">Uronyl 2-sulfotransferase-like isoform X1</fullName>
    </submittedName>
</protein>
<evidence type="ECO:0000256" key="1">
    <source>
        <dbReference type="ARBA" id="ARBA00004323"/>
    </source>
</evidence>
<dbReference type="Gene3D" id="3.40.50.300">
    <property type="entry name" value="P-loop containing nucleotide triphosphate hydrolases"/>
    <property type="match status" value="1"/>
</dbReference>
<comment type="caution">
    <text evidence="11">The sequence shown here is derived from an EMBL/GenBank/DDBJ whole genome shotgun (WGS) entry which is preliminary data.</text>
</comment>
<evidence type="ECO:0000256" key="6">
    <source>
        <dbReference type="ARBA" id="ARBA00022989"/>
    </source>
</evidence>
<evidence type="ECO:0000256" key="8">
    <source>
        <dbReference type="ARBA" id="ARBA00023136"/>
    </source>
</evidence>
<feature type="transmembrane region" description="Helical" evidence="10">
    <location>
        <begin position="6"/>
        <end position="24"/>
    </location>
</feature>
<dbReference type="PANTHER" id="PTHR12129">
    <property type="entry name" value="HEPARAN SULFATE 2-O-SULFOTRANSFERASE"/>
    <property type="match status" value="1"/>
</dbReference>
<dbReference type="GO" id="GO:0000139">
    <property type="term" value="C:Golgi membrane"/>
    <property type="evidence" value="ECO:0007669"/>
    <property type="project" value="UniProtKB-SubCell"/>
</dbReference>
<keyword evidence="5" id="KW-0735">Signal-anchor</keyword>
<dbReference type="InterPro" id="IPR007734">
    <property type="entry name" value="Heparan_SO4_2-O-STrfase"/>
</dbReference>
<gene>
    <name evidence="11" type="ORF">B4U80_00837</name>
</gene>